<keyword evidence="5" id="KW-0694">RNA-binding</keyword>
<dbReference type="PANTHER" id="PTHR44154:SF1">
    <property type="entry name" value="QUINONE OXIDOREDUCTASE"/>
    <property type="match status" value="1"/>
</dbReference>
<dbReference type="PROSITE" id="PS01162">
    <property type="entry name" value="QOR_ZETA_CRYSTAL"/>
    <property type="match status" value="1"/>
</dbReference>
<dbReference type="AlphaFoldDB" id="A0A4R0PCM9"/>
<keyword evidence="3" id="KW-0963">Cytoplasm</keyword>
<evidence type="ECO:0000256" key="4">
    <source>
        <dbReference type="ARBA" id="ARBA00022857"/>
    </source>
</evidence>
<dbReference type="InterPro" id="IPR011032">
    <property type="entry name" value="GroES-like_sf"/>
</dbReference>
<evidence type="ECO:0000313" key="8">
    <source>
        <dbReference type="EMBL" id="TCD15036.1"/>
    </source>
</evidence>
<comment type="subunit">
    <text evidence="2">Homotetramer.</text>
</comment>
<gene>
    <name evidence="8" type="ORF">E0D97_05670</name>
</gene>
<accession>A0A4R0PCM9</accession>
<dbReference type="InterPro" id="IPR013149">
    <property type="entry name" value="ADH-like_C"/>
</dbReference>
<evidence type="ECO:0000256" key="5">
    <source>
        <dbReference type="ARBA" id="ARBA00022884"/>
    </source>
</evidence>
<evidence type="ECO:0000256" key="1">
    <source>
        <dbReference type="ARBA" id="ARBA00004496"/>
    </source>
</evidence>
<comment type="caution">
    <text evidence="8">The sequence shown here is derived from an EMBL/GenBank/DDBJ whole genome shotgun (WGS) entry which is preliminary data.</text>
</comment>
<dbReference type="Gene3D" id="3.90.180.10">
    <property type="entry name" value="Medium-chain alcohol dehydrogenases, catalytic domain"/>
    <property type="match status" value="1"/>
</dbReference>
<dbReference type="InterPro" id="IPR036291">
    <property type="entry name" value="NAD(P)-bd_dom_sf"/>
</dbReference>
<feature type="domain" description="Enoyl reductase (ER)" evidence="7">
    <location>
        <begin position="16"/>
        <end position="359"/>
    </location>
</feature>
<dbReference type="InterPro" id="IPR020843">
    <property type="entry name" value="ER"/>
</dbReference>
<evidence type="ECO:0000256" key="6">
    <source>
        <dbReference type="ARBA" id="ARBA00022990"/>
    </source>
</evidence>
<keyword evidence="9" id="KW-1185">Reference proteome</keyword>
<dbReference type="CDD" id="cd08274">
    <property type="entry name" value="MDR9"/>
    <property type="match status" value="1"/>
</dbReference>
<evidence type="ECO:0000259" key="7">
    <source>
        <dbReference type="SMART" id="SM00829"/>
    </source>
</evidence>
<dbReference type="RefSeq" id="WP_131566521.1">
    <property type="nucleotide sequence ID" value="NZ_JAINFK010000003.1"/>
</dbReference>
<dbReference type="SUPFAM" id="SSF50129">
    <property type="entry name" value="GroES-like"/>
    <property type="match status" value="1"/>
</dbReference>
<organism evidence="8 9">
    <name type="scientific">Oricola cellulosilytica</name>
    <dbReference type="NCBI Taxonomy" id="1429082"/>
    <lineage>
        <taxon>Bacteria</taxon>
        <taxon>Pseudomonadati</taxon>
        <taxon>Pseudomonadota</taxon>
        <taxon>Alphaproteobacteria</taxon>
        <taxon>Hyphomicrobiales</taxon>
        <taxon>Ahrensiaceae</taxon>
        <taxon>Oricola</taxon>
    </lineage>
</organism>
<name>A0A4R0PCM9_9HYPH</name>
<dbReference type="Proteomes" id="UP000291301">
    <property type="component" value="Unassembled WGS sequence"/>
</dbReference>
<dbReference type="GO" id="GO:0005737">
    <property type="term" value="C:cytoplasm"/>
    <property type="evidence" value="ECO:0007669"/>
    <property type="project" value="UniProtKB-SubCell"/>
</dbReference>
<dbReference type="SMART" id="SM00829">
    <property type="entry name" value="PKS_ER"/>
    <property type="match status" value="1"/>
</dbReference>
<dbReference type="SUPFAM" id="SSF51735">
    <property type="entry name" value="NAD(P)-binding Rossmann-fold domains"/>
    <property type="match status" value="1"/>
</dbReference>
<dbReference type="Pfam" id="PF00107">
    <property type="entry name" value="ADH_zinc_N"/>
    <property type="match status" value="1"/>
</dbReference>
<evidence type="ECO:0000256" key="3">
    <source>
        <dbReference type="ARBA" id="ARBA00022490"/>
    </source>
</evidence>
<evidence type="ECO:0000313" key="9">
    <source>
        <dbReference type="Proteomes" id="UP000291301"/>
    </source>
</evidence>
<dbReference type="Pfam" id="PF08240">
    <property type="entry name" value="ADH_N"/>
    <property type="match status" value="1"/>
</dbReference>
<dbReference type="Gene3D" id="3.40.50.720">
    <property type="entry name" value="NAD(P)-binding Rossmann-like Domain"/>
    <property type="match status" value="1"/>
</dbReference>
<keyword evidence="4" id="KW-0521">NADP</keyword>
<keyword evidence="6" id="KW-0007">Acetylation</keyword>
<proteinExistence type="predicted"/>
<reference evidence="8 9" key="1">
    <citation type="journal article" date="2015" name="Antonie Van Leeuwenhoek">
        <title>Oricola cellulosilytica gen. nov., sp. nov., a cellulose-degrading bacterium of the family Phyllobacteriaceae isolated from surface seashore water, and emended descriptions of Mesorhizobium loti and Phyllobacterium myrsinacearum.</title>
        <authorList>
            <person name="Hameed A."/>
            <person name="Shahina M."/>
            <person name="Lai W.A."/>
            <person name="Lin S.Y."/>
            <person name="Young L.S."/>
            <person name="Liu Y.C."/>
            <person name="Hsu Y.H."/>
            <person name="Young C.C."/>
        </authorList>
    </citation>
    <scope>NUCLEOTIDE SEQUENCE [LARGE SCALE GENOMIC DNA]</scope>
    <source>
        <strain evidence="8 9">KCTC 52183</strain>
    </source>
</reference>
<comment type="subcellular location">
    <subcellularLocation>
        <location evidence="1">Cytoplasm</location>
    </subcellularLocation>
</comment>
<evidence type="ECO:0000256" key="2">
    <source>
        <dbReference type="ARBA" id="ARBA00011881"/>
    </source>
</evidence>
<dbReference type="PANTHER" id="PTHR44154">
    <property type="entry name" value="QUINONE OXIDOREDUCTASE"/>
    <property type="match status" value="1"/>
</dbReference>
<protein>
    <submittedName>
        <fullName evidence="8">Alcohol dehydrogenase</fullName>
    </submittedName>
</protein>
<dbReference type="InterPro" id="IPR002364">
    <property type="entry name" value="Quin_OxRdtase/zeta-crystal_CS"/>
</dbReference>
<sequence length="375" mass="39858">MTIPKTMQCVLLTGHGGLEKLKVVNDRPVPVPGDGEVLIKVSAAGINNTDINTRIGWYSKSVTSGTADGATAGIEQIDEDDASWSGAALSFPRIQGADACGVIVAIGAGVPEGRIGERVLVRALQPQPLDERGVSCITFGSEVDGGFAEYAVAKSDMTVRVDSDLSDVELASFPCAYSTAENMLHRIGLNSGETVLVTGASGGVGSAAVQLAKRRGAHVIAVASPSKHDFVASLGADAMLDRDADYGETPGEMAVDVVVDLVAGERWPALIRCIKRGGRYITAGAIGGPITEIDIRTLYLHDLTLAGSTYQPMEVFEHLVGYIERKEIRPVVSKVYPFSQIAEAQTDFIAKRYPGKLVLVPDRLFKQEDSEWGRT</sequence>
<dbReference type="InterPro" id="IPR013154">
    <property type="entry name" value="ADH-like_N"/>
</dbReference>
<dbReference type="GO" id="GO:0016491">
    <property type="term" value="F:oxidoreductase activity"/>
    <property type="evidence" value="ECO:0007669"/>
    <property type="project" value="InterPro"/>
</dbReference>
<dbReference type="InterPro" id="IPR051603">
    <property type="entry name" value="Zinc-ADH_QOR/CCCR"/>
</dbReference>
<dbReference type="GO" id="GO:0008270">
    <property type="term" value="F:zinc ion binding"/>
    <property type="evidence" value="ECO:0007669"/>
    <property type="project" value="InterPro"/>
</dbReference>
<dbReference type="OrthoDB" id="9788224at2"/>
<dbReference type="GO" id="GO:0003723">
    <property type="term" value="F:RNA binding"/>
    <property type="evidence" value="ECO:0007669"/>
    <property type="project" value="UniProtKB-KW"/>
</dbReference>
<dbReference type="EMBL" id="SJST01000002">
    <property type="protein sequence ID" value="TCD15036.1"/>
    <property type="molecule type" value="Genomic_DNA"/>
</dbReference>